<comment type="caution">
    <text evidence="4">The sequence shown here is derived from an EMBL/GenBank/DDBJ whole genome shotgun (WGS) entry which is preliminary data.</text>
</comment>
<dbReference type="PANTHER" id="PTHR43794:SF11">
    <property type="entry name" value="AMIDOHYDROLASE-RELATED DOMAIN-CONTAINING PROTEIN"/>
    <property type="match status" value="1"/>
</dbReference>
<dbReference type="InterPro" id="IPR050287">
    <property type="entry name" value="MTA/SAH_deaminase"/>
</dbReference>
<dbReference type="Gene3D" id="2.30.40.10">
    <property type="entry name" value="Urease, subunit C, domain 1"/>
    <property type="match status" value="1"/>
</dbReference>
<evidence type="ECO:0000313" key="6">
    <source>
        <dbReference type="Proteomes" id="UP000055014"/>
    </source>
</evidence>
<accession>A0A101I9N4</accession>
<evidence type="ECO:0000313" key="4">
    <source>
        <dbReference type="EMBL" id="KUK91352.1"/>
    </source>
</evidence>
<dbReference type="Proteomes" id="UP000055014">
    <property type="component" value="Unassembled WGS sequence"/>
</dbReference>
<dbReference type="Gene3D" id="3.20.20.140">
    <property type="entry name" value="Metal-dependent hydrolases"/>
    <property type="match status" value="1"/>
</dbReference>
<evidence type="ECO:0000313" key="3">
    <source>
        <dbReference type="EMBL" id="KUK68318.1"/>
    </source>
</evidence>
<dbReference type="SUPFAM" id="SSF51338">
    <property type="entry name" value="Composite domain of metallo-dependent hydrolases"/>
    <property type="match status" value="1"/>
</dbReference>
<name>A0A101I9N4_9BACT</name>
<gene>
    <name evidence="2" type="ORF">DIT26_07450</name>
    <name evidence="3" type="ORF">XD86_0259</name>
    <name evidence="4" type="ORF">XE02_0068</name>
</gene>
<evidence type="ECO:0000313" key="5">
    <source>
        <dbReference type="Proteomes" id="UP000054260"/>
    </source>
</evidence>
<reference evidence="5 6" key="2">
    <citation type="journal article" date="2015" name="MBio">
        <title>Genome-Resolved Metagenomic Analysis Reveals Roles for Candidate Phyla and Other Microbial Community Members in Biogeochemical Transformations in Oil Reservoirs.</title>
        <authorList>
            <person name="Hu P."/>
            <person name="Tom L."/>
            <person name="Singh A."/>
            <person name="Thomas B.C."/>
            <person name="Baker B.J."/>
            <person name="Piceno Y.M."/>
            <person name="Andersen G.L."/>
            <person name="Banfield J.F."/>
        </authorList>
    </citation>
    <scope>NUCLEOTIDE SEQUENCE [LARGE SCALE GENOMIC DNA]</scope>
</reference>
<dbReference type="SUPFAM" id="SSF51556">
    <property type="entry name" value="Metallo-dependent hydrolases"/>
    <property type="match status" value="1"/>
</dbReference>
<dbReference type="EMBL" id="LGGH01000021">
    <property type="protein sequence ID" value="KUK68318.1"/>
    <property type="molecule type" value="Genomic_DNA"/>
</dbReference>
<dbReference type="AlphaFoldDB" id="A0A101I9N4"/>
<dbReference type="PANTHER" id="PTHR43794">
    <property type="entry name" value="AMINOHYDROLASE SSNA-RELATED"/>
    <property type="match status" value="1"/>
</dbReference>
<evidence type="ECO:0000256" key="1">
    <source>
        <dbReference type="ARBA" id="ARBA00022801"/>
    </source>
</evidence>
<dbReference type="PATRIC" id="fig|1236046.5.peg.640"/>
<reference evidence="2 7" key="3">
    <citation type="journal article" date="2018" name="Nat. Biotechnol.">
        <title>A standardized bacterial taxonomy based on genome phylogeny substantially revises the tree of life.</title>
        <authorList>
            <person name="Parks D.H."/>
            <person name="Chuvochina M."/>
            <person name="Waite D.W."/>
            <person name="Rinke C."/>
            <person name="Skarshewski A."/>
            <person name="Chaumeil P.A."/>
            <person name="Hugenholtz P."/>
        </authorList>
    </citation>
    <scope>NUCLEOTIDE SEQUENCE [LARGE SCALE GENOMIC DNA]</scope>
    <source>
        <strain evidence="2">UBA9905</strain>
    </source>
</reference>
<sequence length="428" mass="48304">MIVTNVLAFTNDLKNPLVDDALVRFENGEITFVGQRREYSIQEDEEIIDGEKGILLPSIFNAHYSVYSSISSYPLRLLKDAQAGRDFFSSLLESGTSEVNSSLVRLSAEVAILKAIRSGSVAISGPVIDHPDIDPEFYRQLSQKYGVYLAVGPVLTAETIDEVAERWENVSRDSSFCPIVYVSGLATYDEEALFKLRSLYEKGMNLNLFIFDMKQDNEICLLRWGESLVERLLKNGILVPECGVIYGGNLSETDMDIISSRRIFVTKSLRSEMYAGTFKPNIADLLGRGMQVCIGTGFVGSDMLGEAKEVLLTERYGRNFENSVIDYEIRKTLFDNNYKLFQRLFGKRTGVLKEGCSADLILSKSSLDLEKFDTRLPTTLQLILKSSFDTNFEKVWNSGELIMDKGVPQRISRKELRDLIKELRNLEL</sequence>
<proteinExistence type="predicted"/>
<dbReference type="InterPro" id="IPR032466">
    <property type="entry name" value="Metal_Hydrolase"/>
</dbReference>
<dbReference type="Proteomes" id="UP000264215">
    <property type="component" value="Unassembled WGS sequence"/>
</dbReference>
<reference evidence="4" key="1">
    <citation type="journal article" date="2015" name="MBio">
        <title>Genome-resolved metagenomic analysis reveals roles for candidate phyla and other microbial community members in biogeochemical transformations in oil reservoirs.</title>
        <authorList>
            <person name="Hu P."/>
            <person name="Tom L."/>
            <person name="Singh A."/>
            <person name="Thomas B.C."/>
            <person name="Baker B.J."/>
            <person name="Piceno Y.M."/>
            <person name="Andersen G.L."/>
            <person name="Banfield J.F."/>
        </authorList>
    </citation>
    <scope>NUCLEOTIDE SEQUENCE [LARGE SCALE GENOMIC DNA]</scope>
    <source>
        <strain evidence="3">46_47</strain>
        <strain evidence="4">46_70</strain>
    </source>
</reference>
<protein>
    <submittedName>
        <fullName evidence="2">Amidohydrolase</fullName>
    </submittedName>
    <submittedName>
        <fullName evidence="4">Cytosine deaminase-like metal-dependent hydrolase</fullName>
    </submittedName>
</protein>
<evidence type="ECO:0000313" key="2">
    <source>
        <dbReference type="EMBL" id="HCO70392.1"/>
    </source>
</evidence>
<dbReference type="EMBL" id="DQBS01000167">
    <property type="protein sequence ID" value="HCO70392.1"/>
    <property type="molecule type" value="Genomic_DNA"/>
</dbReference>
<evidence type="ECO:0000313" key="7">
    <source>
        <dbReference type="Proteomes" id="UP000264215"/>
    </source>
</evidence>
<dbReference type="EMBL" id="LGGW01000003">
    <property type="protein sequence ID" value="KUK91352.1"/>
    <property type="molecule type" value="Genomic_DNA"/>
</dbReference>
<dbReference type="GO" id="GO:0016810">
    <property type="term" value="F:hydrolase activity, acting on carbon-nitrogen (but not peptide) bonds"/>
    <property type="evidence" value="ECO:0007669"/>
    <property type="project" value="InterPro"/>
</dbReference>
<keyword evidence="1 4" id="KW-0378">Hydrolase</keyword>
<dbReference type="Proteomes" id="UP000054260">
    <property type="component" value="Unassembled WGS sequence"/>
</dbReference>
<dbReference type="InterPro" id="IPR011059">
    <property type="entry name" value="Metal-dep_hydrolase_composite"/>
</dbReference>
<organism evidence="4 6">
    <name type="scientific">Mesotoga infera</name>
    <dbReference type="NCBI Taxonomy" id="1236046"/>
    <lineage>
        <taxon>Bacteria</taxon>
        <taxon>Thermotogati</taxon>
        <taxon>Thermotogota</taxon>
        <taxon>Thermotogae</taxon>
        <taxon>Kosmotogales</taxon>
        <taxon>Kosmotogaceae</taxon>
        <taxon>Mesotoga</taxon>
    </lineage>
</organism>